<keyword evidence="1" id="KW-0175">Coiled coil</keyword>
<dbReference type="PROSITE" id="PS51257">
    <property type="entry name" value="PROKAR_LIPOPROTEIN"/>
    <property type="match status" value="1"/>
</dbReference>
<dbReference type="KEGG" id="ccro:CMC5_076600"/>
<evidence type="ECO:0000256" key="1">
    <source>
        <dbReference type="SAM" id="Coils"/>
    </source>
</evidence>
<dbReference type="EMBL" id="CP012159">
    <property type="protein sequence ID" value="AKT43428.1"/>
    <property type="molecule type" value="Genomic_DNA"/>
</dbReference>
<feature type="compositionally biased region" description="Low complexity" evidence="2">
    <location>
        <begin position="248"/>
        <end position="262"/>
    </location>
</feature>
<feature type="coiled-coil region" evidence="1">
    <location>
        <begin position="158"/>
        <end position="185"/>
    </location>
</feature>
<protein>
    <recommendedName>
        <fullName evidence="5">Lipoprotein</fullName>
    </recommendedName>
</protein>
<reference evidence="3 4" key="1">
    <citation type="submission" date="2015-07" db="EMBL/GenBank/DDBJ databases">
        <title>Genome analysis of myxobacterium Chondromyces crocatus Cm c5 reveals a high potential for natural compound synthesis and the genetic basis for the loss of fruiting body formation.</title>
        <authorList>
            <person name="Zaburannyi N."/>
            <person name="Bunk B."/>
            <person name="Maier J."/>
            <person name="Overmann J."/>
            <person name="Mueller R."/>
        </authorList>
    </citation>
    <scope>NUCLEOTIDE SEQUENCE [LARGE SCALE GENOMIC DNA]</scope>
    <source>
        <strain evidence="3 4">Cm c5</strain>
    </source>
</reference>
<name>A0A0K1ES29_CHOCO</name>
<accession>A0A0K1ES29</accession>
<dbReference type="RefSeq" id="WP_050434894.1">
    <property type="nucleotide sequence ID" value="NZ_CP012159.1"/>
</dbReference>
<dbReference type="AlphaFoldDB" id="A0A0K1ES29"/>
<dbReference type="OrthoDB" id="5523999at2"/>
<proteinExistence type="predicted"/>
<dbReference type="STRING" id="52.CMC5_076600"/>
<gene>
    <name evidence="3" type="ORF">CMC5_076600</name>
</gene>
<keyword evidence="4" id="KW-1185">Reference proteome</keyword>
<evidence type="ECO:0000313" key="3">
    <source>
        <dbReference type="EMBL" id="AKT43428.1"/>
    </source>
</evidence>
<organism evidence="3 4">
    <name type="scientific">Chondromyces crocatus</name>
    <dbReference type="NCBI Taxonomy" id="52"/>
    <lineage>
        <taxon>Bacteria</taxon>
        <taxon>Pseudomonadati</taxon>
        <taxon>Myxococcota</taxon>
        <taxon>Polyangia</taxon>
        <taxon>Polyangiales</taxon>
        <taxon>Polyangiaceae</taxon>
        <taxon>Chondromyces</taxon>
    </lineage>
</organism>
<feature type="region of interest" description="Disordered" evidence="2">
    <location>
        <begin position="232"/>
        <end position="279"/>
    </location>
</feature>
<evidence type="ECO:0000313" key="4">
    <source>
        <dbReference type="Proteomes" id="UP000067626"/>
    </source>
</evidence>
<evidence type="ECO:0008006" key="5">
    <source>
        <dbReference type="Google" id="ProtNLM"/>
    </source>
</evidence>
<evidence type="ECO:0000256" key="2">
    <source>
        <dbReference type="SAM" id="MobiDB-lite"/>
    </source>
</evidence>
<dbReference type="Proteomes" id="UP000067626">
    <property type="component" value="Chromosome"/>
</dbReference>
<sequence length="279" mass="29072">MRLIAGLLRGWAACGGATVVALSLALGAVTGCSTPSRTRIEQGSQVTTGSAPYDAFFQEVLATHEETREAETLASGARAGLSRSLGLQEAASREVVLDAARARAAKLREEGVLLHLQLTPEVKVVRAGGKKGLDDDGKEILDALEASAKGGLSVSKQLDQLASRVTELERKRAELDQELSMAFASAPSSQRREVQRELDAAGKVLAEAKEGTDLQAALVSKFVLDLAIAVETGASPGEARGDTKRSGARPTGRPAPRRGGPPAAQPPPKPAGGSDDFEF</sequence>